<dbReference type="AlphaFoldDB" id="A0A2S9YIC7"/>
<dbReference type="Proteomes" id="UP000238823">
    <property type="component" value="Unassembled WGS sequence"/>
</dbReference>
<protein>
    <submittedName>
        <fullName evidence="1">Uncharacterized protein</fullName>
    </submittedName>
</protein>
<accession>A0A2S9YIC7</accession>
<comment type="caution">
    <text evidence="1">The sequence shown here is derived from an EMBL/GenBank/DDBJ whole genome shotgun (WGS) entry which is preliminary data.</text>
</comment>
<proteinExistence type="predicted"/>
<reference evidence="1 2" key="1">
    <citation type="submission" date="2018-03" db="EMBL/GenBank/DDBJ databases">
        <title>Draft Genome Sequences of the Obligatory Marine Myxobacteria Enhygromyxa salina SWB007.</title>
        <authorList>
            <person name="Poehlein A."/>
            <person name="Moghaddam J.A."/>
            <person name="Harms H."/>
            <person name="Alanjari M."/>
            <person name="Koenig G.M."/>
            <person name="Daniel R."/>
            <person name="Schaeberle T.F."/>
        </authorList>
    </citation>
    <scope>NUCLEOTIDE SEQUENCE [LARGE SCALE GENOMIC DNA]</scope>
    <source>
        <strain evidence="1 2">SWB007</strain>
    </source>
</reference>
<sequence length="36" mass="3703">MIMSLNTIVATAACFAVSLLYLGAFEWTGPKSAAPG</sequence>
<organism evidence="1 2">
    <name type="scientific">Enhygromyxa salina</name>
    <dbReference type="NCBI Taxonomy" id="215803"/>
    <lineage>
        <taxon>Bacteria</taxon>
        <taxon>Pseudomonadati</taxon>
        <taxon>Myxococcota</taxon>
        <taxon>Polyangia</taxon>
        <taxon>Nannocystales</taxon>
        <taxon>Nannocystaceae</taxon>
        <taxon>Enhygromyxa</taxon>
    </lineage>
</organism>
<evidence type="ECO:0000313" key="1">
    <source>
        <dbReference type="EMBL" id="PRQ04802.1"/>
    </source>
</evidence>
<evidence type="ECO:0000313" key="2">
    <source>
        <dbReference type="Proteomes" id="UP000238823"/>
    </source>
</evidence>
<gene>
    <name evidence="1" type="ORF">ENSA7_49750</name>
</gene>
<dbReference type="EMBL" id="PVNL01000101">
    <property type="protein sequence ID" value="PRQ04802.1"/>
    <property type="molecule type" value="Genomic_DNA"/>
</dbReference>
<name>A0A2S9YIC7_9BACT</name>